<feature type="domain" description="T-SNARE coiled-coil homology" evidence="10">
    <location>
        <begin position="158"/>
        <end position="225"/>
    </location>
</feature>
<evidence type="ECO:0000259" key="10">
    <source>
        <dbReference type="SMART" id="SM00397"/>
    </source>
</evidence>
<keyword evidence="12" id="KW-1185">Reference proteome</keyword>
<dbReference type="SUPFAM" id="SSF47661">
    <property type="entry name" value="t-snare proteins"/>
    <property type="match status" value="1"/>
</dbReference>
<feature type="transmembrane region" description="Helical" evidence="9">
    <location>
        <begin position="233"/>
        <end position="255"/>
    </location>
</feature>
<dbReference type="SMART" id="SM00397">
    <property type="entry name" value="t_SNARE"/>
    <property type="match status" value="1"/>
</dbReference>
<dbReference type="InterPro" id="IPR000727">
    <property type="entry name" value="T_SNARE_dom"/>
</dbReference>
<evidence type="ECO:0000256" key="7">
    <source>
        <dbReference type="ARBA" id="ARBA00023136"/>
    </source>
</evidence>
<sequence length="257" mass="29596">MASPDQDPYYLAEQDIASSVRGIMTTHEKWKQLLFNTNTYTNKEFKWYNKEIRKVLAVIEEDVGDILEAIGTIEKFPGRYVLAPGELERRKSFANDVKIKINEIKEDLQSPRALAKIEEDKQNELLSSEKRNMIERGGKFEGLRRAHDEDNRDFLREQAGYQRELMNRQDEGLDQMKDDIQILGEMGKVMNSELKIHEGLLDSLHDRAAKSSDALGSVMRKLDRFMESTSSKLQWTIIAILGIIFVGLVVLTTMIKK</sequence>
<proteinExistence type="inferred from homology"/>
<dbReference type="GO" id="GO:0015031">
    <property type="term" value="P:protein transport"/>
    <property type="evidence" value="ECO:0007669"/>
    <property type="project" value="UniProtKB-KW"/>
</dbReference>
<dbReference type="Gene3D" id="1.20.5.110">
    <property type="match status" value="1"/>
</dbReference>
<dbReference type="InterPro" id="IPR010989">
    <property type="entry name" value="SNARE"/>
</dbReference>
<name>A0AAN7UG91_9MYCE</name>
<dbReference type="Gene3D" id="1.20.58.90">
    <property type="match status" value="1"/>
</dbReference>
<keyword evidence="7 9" id="KW-0472">Membrane</keyword>
<evidence type="ECO:0000256" key="1">
    <source>
        <dbReference type="ARBA" id="ARBA00009063"/>
    </source>
</evidence>
<keyword evidence="3 9" id="KW-0812">Transmembrane</keyword>
<evidence type="ECO:0000256" key="2">
    <source>
        <dbReference type="ARBA" id="ARBA00022448"/>
    </source>
</evidence>
<dbReference type="GO" id="GO:0048193">
    <property type="term" value="P:Golgi vesicle transport"/>
    <property type="evidence" value="ECO:0007669"/>
    <property type="project" value="InterPro"/>
</dbReference>
<evidence type="ECO:0000313" key="12">
    <source>
        <dbReference type="Proteomes" id="UP001344447"/>
    </source>
</evidence>
<comment type="caution">
    <text evidence="11">The sequence shown here is derived from an EMBL/GenBank/DDBJ whole genome shotgun (WGS) entry which is preliminary data.</text>
</comment>
<dbReference type="CDD" id="cd15841">
    <property type="entry name" value="SNARE_Qc"/>
    <property type="match status" value="1"/>
</dbReference>
<protein>
    <recommendedName>
        <fullName evidence="10">t-SNARE coiled-coil homology domain-containing protein</fullName>
    </recommendedName>
</protein>
<dbReference type="SUPFAM" id="SSF58038">
    <property type="entry name" value="SNARE fusion complex"/>
    <property type="match status" value="1"/>
</dbReference>
<keyword evidence="4" id="KW-0653">Protein transport</keyword>
<evidence type="ECO:0000256" key="4">
    <source>
        <dbReference type="ARBA" id="ARBA00022927"/>
    </source>
</evidence>
<dbReference type="InterPro" id="IPR015260">
    <property type="entry name" value="Syntaxin-6/10/61_N"/>
</dbReference>
<dbReference type="GO" id="GO:0005794">
    <property type="term" value="C:Golgi apparatus"/>
    <property type="evidence" value="ECO:0007669"/>
    <property type="project" value="UniProtKB-SubCell"/>
</dbReference>
<evidence type="ECO:0000313" key="11">
    <source>
        <dbReference type="EMBL" id="KAK5581103.1"/>
    </source>
</evidence>
<dbReference type="Pfam" id="PF09177">
    <property type="entry name" value="STX6_10_61_N"/>
    <property type="match status" value="1"/>
</dbReference>
<dbReference type="FunFam" id="1.20.58.90:FF:000004">
    <property type="entry name" value="Syntaxin 10"/>
    <property type="match status" value="1"/>
</dbReference>
<reference evidence="11 12" key="1">
    <citation type="submission" date="2023-11" db="EMBL/GenBank/DDBJ databases">
        <title>Dfirmibasis_genome.</title>
        <authorList>
            <person name="Edelbroek B."/>
            <person name="Kjellin J."/>
            <person name="Jerlstrom-Hultqvist J."/>
            <person name="Soderbom F."/>
        </authorList>
    </citation>
    <scope>NUCLEOTIDE SEQUENCE [LARGE SCALE GENOMIC DNA]</scope>
    <source>
        <strain evidence="11 12">TNS-C-14</strain>
    </source>
</reference>
<comment type="subcellular location">
    <subcellularLocation>
        <location evidence="8">Golgi apparatus</location>
        <location evidence="8">trans-Golgi network membrane</location>
        <topology evidence="8">Single-pass type IV membrane protein</topology>
    </subcellularLocation>
</comment>
<keyword evidence="2" id="KW-0813">Transport</keyword>
<evidence type="ECO:0000256" key="6">
    <source>
        <dbReference type="ARBA" id="ARBA00023034"/>
    </source>
</evidence>
<dbReference type="AlphaFoldDB" id="A0AAN7UG91"/>
<evidence type="ECO:0000256" key="5">
    <source>
        <dbReference type="ARBA" id="ARBA00022989"/>
    </source>
</evidence>
<comment type="similarity">
    <text evidence="1">Belongs to the syntaxin family.</text>
</comment>
<dbReference type="Proteomes" id="UP001344447">
    <property type="component" value="Unassembled WGS sequence"/>
</dbReference>
<evidence type="ECO:0000256" key="8">
    <source>
        <dbReference type="ARBA" id="ARBA00037801"/>
    </source>
</evidence>
<gene>
    <name evidence="11" type="ORF">RB653_001131</name>
</gene>
<accession>A0AAN7UG91</accession>
<dbReference type="GO" id="GO:0016020">
    <property type="term" value="C:membrane"/>
    <property type="evidence" value="ECO:0007669"/>
    <property type="project" value="InterPro"/>
</dbReference>
<keyword evidence="5 9" id="KW-1133">Transmembrane helix</keyword>
<evidence type="ECO:0000256" key="9">
    <source>
        <dbReference type="SAM" id="Phobius"/>
    </source>
</evidence>
<keyword evidence="6" id="KW-0333">Golgi apparatus</keyword>
<evidence type="ECO:0000256" key="3">
    <source>
        <dbReference type="ARBA" id="ARBA00022692"/>
    </source>
</evidence>
<dbReference type="EMBL" id="JAVFKY010000002">
    <property type="protein sequence ID" value="KAK5581103.1"/>
    <property type="molecule type" value="Genomic_DNA"/>
</dbReference>
<organism evidence="11 12">
    <name type="scientific">Dictyostelium firmibasis</name>
    <dbReference type="NCBI Taxonomy" id="79012"/>
    <lineage>
        <taxon>Eukaryota</taxon>
        <taxon>Amoebozoa</taxon>
        <taxon>Evosea</taxon>
        <taxon>Eumycetozoa</taxon>
        <taxon>Dictyostelia</taxon>
        <taxon>Dictyosteliales</taxon>
        <taxon>Dictyosteliaceae</taxon>
        <taxon>Dictyostelium</taxon>
    </lineage>
</organism>